<dbReference type="Gene3D" id="1.10.10.60">
    <property type="entry name" value="Homeodomain-like"/>
    <property type="match status" value="1"/>
</dbReference>
<keyword evidence="4" id="KW-1185">Reference proteome</keyword>
<evidence type="ECO:0000259" key="2">
    <source>
        <dbReference type="PROSITE" id="PS50994"/>
    </source>
</evidence>
<reference evidence="3 4" key="1">
    <citation type="submission" date="2023-11" db="EMBL/GenBank/DDBJ databases">
        <title>Genome sequence of Microbacterium rhizosphaerae KACC 19337.</title>
        <authorList>
            <person name="Choi H."/>
            <person name="Kim S."/>
            <person name="Kim Y."/>
            <person name="Kwon S.-W."/>
            <person name="Heo J."/>
        </authorList>
    </citation>
    <scope>NUCLEOTIDE SEQUENCE [LARGE SCALE GENOMIC DNA]</scope>
    <source>
        <strain evidence="3 4">KACC 19337</strain>
    </source>
</reference>
<proteinExistence type="inferred from homology"/>
<protein>
    <submittedName>
        <fullName evidence="3">IS21 family transposase</fullName>
    </submittedName>
</protein>
<dbReference type="Gene3D" id="3.30.420.10">
    <property type="entry name" value="Ribonuclease H-like superfamily/Ribonuclease H"/>
    <property type="match status" value="1"/>
</dbReference>
<dbReference type="RefSeq" id="WP_320944033.1">
    <property type="nucleotide sequence ID" value="NZ_BAABEU010000007.1"/>
</dbReference>
<dbReference type="SUPFAM" id="SSF53098">
    <property type="entry name" value="Ribonuclease H-like"/>
    <property type="match status" value="1"/>
</dbReference>
<dbReference type="PANTHER" id="PTHR35004">
    <property type="entry name" value="TRANSPOSASE RV3428C-RELATED"/>
    <property type="match status" value="1"/>
</dbReference>
<dbReference type="InterPro" id="IPR036397">
    <property type="entry name" value="RNaseH_sf"/>
</dbReference>
<dbReference type="InterPro" id="IPR054353">
    <property type="entry name" value="IstA-like_C"/>
</dbReference>
<organism evidence="3 4">
    <name type="scientific">Microbacterium rhizosphaerae</name>
    <dbReference type="NCBI Taxonomy" id="1678237"/>
    <lineage>
        <taxon>Bacteria</taxon>
        <taxon>Bacillati</taxon>
        <taxon>Actinomycetota</taxon>
        <taxon>Actinomycetes</taxon>
        <taxon>Micrococcales</taxon>
        <taxon>Microbacteriaceae</taxon>
        <taxon>Microbacterium</taxon>
    </lineage>
</organism>
<comment type="similarity">
    <text evidence="1">Belongs to the transposase IS21/IS408/IS1162 family.</text>
</comment>
<dbReference type="Proteomes" id="UP001323798">
    <property type="component" value="Chromosome"/>
</dbReference>
<evidence type="ECO:0000313" key="4">
    <source>
        <dbReference type="Proteomes" id="UP001323798"/>
    </source>
</evidence>
<dbReference type="PROSITE" id="PS50994">
    <property type="entry name" value="INTEGRASE"/>
    <property type="match status" value="1"/>
</dbReference>
<evidence type="ECO:0000313" key="3">
    <source>
        <dbReference type="EMBL" id="WPR91332.1"/>
    </source>
</evidence>
<dbReference type="InterPro" id="IPR001584">
    <property type="entry name" value="Integrase_cat-core"/>
</dbReference>
<sequence>MISVEDWALIRRLVADGVPQRQVARDLGIARETVASAVRSDRPPKYERPTQSTSFSPFEARVRALLTEHPDMPATVIAERVEWSGSITWFRENVRRLRPEHRPVDPADRLTWAAGDAAQCDLWFPPRKVPLEDGGAVLLPVLVIVAAHSRFVTARMIPTRKTEDLLLGSWELIRQLGRVPRRLIWDNEAGIGQKGRLAQGVSAFAGTLATKVVQLRPYDPESKGIVERRNGWMETSFMPGRSFDSPVDFNTQLADWLEKANARVVRTIKARPIDLIEHDRARMLPLPPIPLQLGWRERVGLGRDYYVRLDASDYSVDPQAIGRMVDVTADLDRVRVRLDGRIVADHPRIWARGAVVTDPTHRETAKLLRHQFQQPRRVGDDDLSRDLADYDRAFGISGVA</sequence>
<evidence type="ECO:0000256" key="1">
    <source>
        <dbReference type="ARBA" id="ARBA00009277"/>
    </source>
</evidence>
<dbReference type="Pfam" id="PF22483">
    <property type="entry name" value="Mu-transpos_C_2"/>
    <property type="match status" value="1"/>
</dbReference>
<dbReference type="InterPro" id="IPR012337">
    <property type="entry name" value="RNaseH-like_sf"/>
</dbReference>
<feature type="domain" description="Integrase catalytic" evidence="2">
    <location>
        <begin position="102"/>
        <end position="293"/>
    </location>
</feature>
<dbReference type="PANTHER" id="PTHR35004:SF8">
    <property type="entry name" value="TRANSPOSASE RV3428C-RELATED"/>
    <property type="match status" value="1"/>
</dbReference>
<dbReference type="InterPro" id="IPR009057">
    <property type="entry name" value="Homeodomain-like_sf"/>
</dbReference>
<dbReference type="EMBL" id="CP139368">
    <property type="protein sequence ID" value="WPR91332.1"/>
    <property type="molecule type" value="Genomic_DNA"/>
</dbReference>
<name>A0ABZ0SPN8_9MICO</name>
<dbReference type="SUPFAM" id="SSF46689">
    <property type="entry name" value="Homeodomain-like"/>
    <property type="match status" value="1"/>
</dbReference>
<gene>
    <name evidence="3" type="primary">istA</name>
    <name evidence="3" type="ORF">SM116_08670</name>
</gene>
<dbReference type="NCBIfam" id="NF033546">
    <property type="entry name" value="transpos_IS21"/>
    <property type="match status" value="1"/>
</dbReference>
<accession>A0ABZ0SPN8</accession>